<evidence type="ECO:0000256" key="1">
    <source>
        <dbReference type="ARBA" id="ARBA00037999"/>
    </source>
</evidence>
<dbReference type="GO" id="GO:0000271">
    <property type="term" value="P:polysaccharide biosynthetic process"/>
    <property type="evidence" value="ECO:0007669"/>
    <property type="project" value="TreeGrafter"/>
</dbReference>
<gene>
    <name evidence="4" type="ORF">C8P69_105295</name>
</gene>
<dbReference type="GO" id="GO:0030170">
    <property type="term" value="F:pyridoxal phosphate binding"/>
    <property type="evidence" value="ECO:0007669"/>
    <property type="project" value="TreeGrafter"/>
</dbReference>
<dbReference type="CDD" id="cd00616">
    <property type="entry name" value="AHBA_syn"/>
    <property type="match status" value="1"/>
</dbReference>
<dbReference type="Proteomes" id="UP000241808">
    <property type="component" value="Unassembled WGS sequence"/>
</dbReference>
<comment type="similarity">
    <text evidence="1 2">Belongs to the DegT/DnrJ/EryC1 family.</text>
</comment>
<sequence length="733" mass="78165">MKILLTGHAGYVGTVATGVLTEAGHEVIGLDTGYFVPCHTEGLEPVDPVRTIAKDVRDITAEDLAGFDAVVHLAALSNDPMGDLAPELTAAINRDATIALARIAKAAGVTRFVFASSCSIYGAGNPDLLLDESAPVNPLTAYASSKVESEAGLLALADDGFVPTFMRNATCYGLSPRLRTDLVLNNLVVSALSTGEVKLLSSGLSWRPLLHVRDLARAAAAILAADPATVRGEAFNIGQNSENHLVRDIATIVAEAVPGSRVTFAEGNTIDPRSYRVDFGKFAAAFPDFRFLHTAASGAKELVAALAGRTTADDLSGQRYVRLARLKSLMASEKLGGDLTWRTARETTPLTVKRERVPVAGPSITQREVDLTAEAARHAWFENHAKYNQRFEAMVAEQTGRKHAISLAHCTSAIHLALAGLGIGPGDEVIVPECTWVATASPVVQIGATPVFVDIDPVSWCMSPASLAAAITPKTKAAIVVDLYGGMPDWARLETIARDAGIILIEDAAEAIGSRFRDKPAGAFGRASVFSFHGSKTVTTGEGGMLVTDDDALAERVNILRDQGRHPTSRALVTEEVGFKYRMSAMQAAMGIAQMERLDDLIAMKRDIFHFYAEALEGTPGLTLNAEPPHVFNTYWMVTAVLDPKLGLLKQQVAAELGAEGIDTRPFFYPLSWQPAFRNQPSAAGASARNPNAYAISPTGINLPSGYNVTRDVAGRVARSLKSILARHARRVA</sequence>
<dbReference type="SUPFAM" id="SSF53383">
    <property type="entry name" value="PLP-dependent transferases"/>
    <property type="match status" value="1"/>
</dbReference>
<protein>
    <submittedName>
        <fullName evidence="4">dTDP-4-amino-4,6-dideoxygalactose transaminase</fullName>
    </submittedName>
</protein>
<dbReference type="PANTHER" id="PTHR30244">
    <property type="entry name" value="TRANSAMINASE"/>
    <property type="match status" value="1"/>
</dbReference>
<dbReference type="InterPro" id="IPR000653">
    <property type="entry name" value="DegT/StrS_aminotransferase"/>
</dbReference>
<dbReference type="InterPro" id="IPR036291">
    <property type="entry name" value="NAD(P)-bd_dom_sf"/>
</dbReference>
<evidence type="ECO:0000259" key="3">
    <source>
        <dbReference type="Pfam" id="PF01370"/>
    </source>
</evidence>
<dbReference type="EMBL" id="PZZL01000005">
    <property type="protein sequence ID" value="PTM55142.1"/>
    <property type="molecule type" value="Genomic_DNA"/>
</dbReference>
<accession>A0A2T4Z2Z1</accession>
<dbReference type="Gene3D" id="3.40.50.720">
    <property type="entry name" value="NAD(P)-binding Rossmann-like Domain"/>
    <property type="match status" value="1"/>
</dbReference>
<dbReference type="Gene3D" id="3.40.640.10">
    <property type="entry name" value="Type I PLP-dependent aspartate aminotransferase-like (Major domain)"/>
    <property type="match status" value="1"/>
</dbReference>
<dbReference type="InterPro" id="IPR001509">
    <property type="entry name" value="Epimerase_deHydtase"/>
</dbReference>
<feature type="domain" description="NAD-dependent epimerase/dehydratase" evidence="3">
    <location>
        <begin position="3"/>
        <end position="238"/>
    </location>
</feature>
<evidence type="ECO:0000313" key="4">
    <source>
        <dbReference type="EMBL" id="PTM55142.1"/>
    </source>
</evidence>
<evidence type="ECO:0000256" key="2">
    <source>
        <dbReference type="RuleBase" id="RU004508"/>
    </source>
</evidence>
<dbReference type="InterPro" id="IPR015424">
    <property type="entry name" value="PyrdxlP-dep_Trfase"/>
</dbReference>
<dbReference type="InterPro" id="IPR015421">
    <property type="entry name" value="PyrdxlP-dep_Trfase_major"/>
</dbReference>
<proteinExistence type="inferred from homology"/>
<name>A0A2T4Z2Z1_9HYPH</name>
<reference evidence="4 5" key="1">
    <citation type="submission" date="2018-04" db="EMBL/GenBank/DDBJ databases">
        <title>Genomic Encyclopedia of Archaeal and Bacterial Type Strains, Phase II (KMG-II): from individual species to whole genera.</title>
        <authorList>
            <person name="Goeker M."/>
        </authorList>
    </citation>
    <scope>NUCLEOTIDE SEQUENCE [LARGE SCALE GENOMIC DNA]</scope>
    <source>
        <strain evidence="4 5">DSM 25521</strain>
    </source>
</reference>
<evidence type="ECO:0000313" key="5">
    <source>
        <dbReference type="Proteomes" id="UP000241808"/>
    </source>
</evidence>
<dbReference type="GO" id="GO:0008483">
    <property type="term" value="F:transaminase activity"/>
    <property type="evidence" value="ECO:0007669"/>
    <property type="project" value="TreeGrafter"/>
</dbReference>
<dbReference type="AlphaFoldDB" id="A0A2T4Z2Z1"/>
<dbReference type="RefSeq" id="WP_245902031.1">
    <property type="nucleotide sequence ID" value="NZ_PZZL01000005.1"/>
</dbReference>
<keyword evidence="2" id="KW-0663">Pyridoxal phosphate</keyword>
<dbReference type="CDD" id="cd08946">
    <property type="entry name" value="SDR_e"/>
    <property type="match status" value="1"/>
</dbReference>
<dbReference type="Pfam" id="PF01370">
    <property type="entry name" value="Epimerase"/>
    <property type="match status" value="1"/>
</dbReference>
<dbReference type="Gene3D" id="3.90.1150.10">
    <property type="entry name" value="Aspartate Aminotransferase, domain 1"/>
    <property type="match status" value="1"/>
</dbReference>
<dbReference type="InterPro" id="IPR015422">
    <property type="entry name" value="PyrdxlP-dep_Trfase_small"/>
</dbReference>
<dbReference type="Pfam" id="PF01041">
    <property type="entry name" value="DegT_DnrJ_EryC1"/>
    <property type="match status" value="1"/>
</dbReference>
<organism evidence="4 5">
    <name type="scientific">Phreatobacter oligotrophus</name>
    <dbReference type="NCBI Taxonomy" id="1122261"/>
    <lineage>
        <taxon>Bacteria</taxon>
        <taxon>Pseudomonadati</taxon>
        <taxon>Pseudomonadota</taxon>
        <taxon>Alphaproteobacteria</taxon>
        <taxon>Hyphomicrobiales</taxon>
        <taxon>Phreatobacteraceae</taxon>
        <taxon>Phreatobacter</taxon>
    </lineage>
</organism>
<dbReference type="SUPFAM" id="SSF51735">
    <property type="entry name" value="NAD(P)-binding Rossmann-fold domains"/>
    <property type="match status" value="1"/>
</dbReference>
<keyword evidence="5" id="KW-1185">Reference proteome</keyword>
<comment type="caution">
    <text evidence="4">The sequence shown here is derived from an EMBL/GenBank/DDBJ whole genome shotgun (WGS) entry which is preliminary data.</text>
</comment>
<dbReference type="PANTHER" id="PTHR30244:SF34">
    <property type="entry name" value="DTDP-4-AMINO-4,6-DIDEOXYGALACTOSE TRANSAMINASE"/>
    <property type="match status" value="1"/>
</dbReference>